<organism evidence="1 2">
    <name type="scientific">Colletotrichum sojae</name>
    <dbReference type="NCBI Taxonomy" id="2175907"/>
    <lineage>
        <taxon>Eukaryota</taxon>
        <taxon>Fungi</taxon>
        <taxon>Dikarya</taxon>
        <taxon>Ascomycota</taxon>
        <taxon>Pezizomycotina</taxon>
        <taxon>Sordariomycetes</taxon>
        <taxon>Hypocreomycetidae</taxon>
        <taxon>Glomerellales</taxon>
        <taxon>Glomerellaceae</taxon>
        <taxon>Colletotrichum</taxon>
        <taxon>Colletotrichum orchidearum species complex</taxon>
    </lineage>
</organism>
<gene>
    <name evidence="1" type="ORF">CSOJ01_10087</name>
</gene>
<sequence>MVPPPSHTVIDRQQSRLKSAFLESVGGAGEKVQKGRTSPKTVLANDEVDKPEERVGREPVPVFEVPNFFFLGGSVIRWRWVHHLNTLPRMS</sequence>
<reference evidence="1 2" key="1">
    <citation type="journal article" date="2020" name="Phytopathology">
        <title>Genome Sequence Resources of Colletotrichum truncatum, C. plurivorum, C. musicola, and C. sojae: Four Species Pathogenic to Soybean (Glycine max).</title>
        <authorList>
            <person name="Rogerio F."/>
            <person name="Boufleur T.R."/>
            <person name="Ciampi-Guillardi M."/>
            <person name="Sukno S.A."/>
            <person name="Thon M.R."/>
            <person name="Massola Junior N.S."/>
            <person name="Baroncelli R."/>
        </authorList>
    </citation>
    <scope>NUCLEOTIDE SEQUENCE [LARGE SCALE GENOMIC DNA]</scope>
    <source>
        <strain evidence="1 2">LFN0009</strain>
    </source>
</reference>
<dbReference type="Proteomes" id="UP000652219">
    <property type="component" value="Unassembled WGS sequence"/>
</dbReference>
<proteinExistence type="predicted"/>
<comment type="caution">
    <text evidence="1">The sequence shown here is derived from an EMBL/GenBank/DDBJ whole genome shotgun (WGS) entry which is preliminary data.</text>
</comment>
<protein>
    <submittedName>
        <fullName evidence="1">Uncharacterized protein</fullName>
    </submittedName>
</protein>
<keyword evidence="2" id="KW-1185">Reference proteome</keyword>
<evidence type="ECO:0000313" key="2">
    <source>
        <dbReference type="Proteomes" id="UP000652219"/>
    </source>
</evidence>
<dbReference type="EMBL" id="WIGN01000204">
    <property type="protein sequence ID" value="KAF6804617.1"/>
    <property type="molecule type" value="Genomic_DNA"/>
</dbReference>
<evidence type="ECO:0000313" key="1">
    <source>
        <dbReference type="EMBL" id="KAF6804617.1"/>
    </source>
</evidence>
<accession>A0A8H6MPQ4</accession>
<dbReference type="AlphaFoldDB" id="A0A8H6MPQ4"/>
<name>A0A8H6MPQ4_9PEZI</name>